<proteinExistence type="predicted"/>
<dbReference type="Proteomes" id="UP000196536">
    <property type="component" value="Unassembled WGS sequence"/>
</dbReference>
<evidence type="ECO:0000256" key="1">
    <source>
        <dbReference type="SAM" id="SignalP"/>
    </source>
</evidence>
<comment type="caution">
    <text evidence="2">The sequence shown here is derived from an EMBL/GenBank/DDBJ whole genome shotgun (WGS) entry which is preliminary data.</text>
</comment>
<keyword evidence="3" id="KW-1185">Reference proteome</keyword>
<keyword evidence="1" id="KW-0732">Signal</keyword>
<sequence length="255" mass="29529">MQKNLAKIKIIPMILALSSMSTMQITMAAQQQKVTALPFIAVKMTQDALQNICLSIQINCRNDALGLWQLKNDPTAYYLIDNTPQMIKLQKFDGQYKVLDHWNFKDYQHSNQAPIHDYDMAPEGLSIYPALYPLNKTERAIAILNRYFIGYSGGGAHENVADFVRLEAKGKYQVGLKDIPFSYSQMIRACFSEQEYKTSPHCHDEVWGILQIEFKDIGQKYYQWTLNFLEYDWPAFEPESHKQVQKSKKVVIPFQ</sequence>
<feature type="chain" id="PRO_5013210588" evidence="1">
    <location>
        <begin position="29"/>
        <end position="255"/>
    </location>
</feature>
<gene>
    <name evidence="2" type="ORF">CAP51_00735</name>
</gene>
<dbReference type="RefSeq" id="WP_245809046.1">
    <property type="nucleotide sequence ID" value="NZ_NEXX01000001.1"/>
</dbReference>
<dbReference type="EMBL" id="NEXX01000001">
    <property type="protein sequence ID" value="OUY08182.1"/>
    <property type="molecule type" value="Genomic_DNA"/>
</dbReference>
<feature type="signal peptide" evidence="1">
    <location>
        <begin position="1"/>
        <end position="28"/>
    </location>
</feature>
<accession>A0A1Z9Z186</accession>
<protein>
    <submittedName>
        <fullName evidence="2">Uncharacterized protein</fullName>
    </submittedName>
</protein>
<reference evidence="2 3" key="1">
    <citation type="submission" date="2017-05" db="EMBL/GenBank/DDBJ databases">
        <title>Acinetobacter populi ANC 5415 (= PBJ7), whole genome shotgun sequencing project.</title>
        <authorList>
            <person name="Nemec A."/>
            <person name="Radolfova-Krizova L."/>
        </authorList>
    </citation>
    <scope>NUCLEOTIDE SEQUENCE [LARGE SCALE GENOMIC DNA]</scope>
    <source>
        <strain evidence="2 3">PBJ7</strain>
    </source>
</reference>
<name>A0A1Z9Z186_9GAMM</name>
<organism evidence="2 3">
    <name type="scientific">Acinetobacter populi</name>
    <dbReference type="NCBI Taxonomy" id="1582270"/>
    <lineage>
        <taxon>Bacteria</taxon>
        <taxon>Pseudomonadati</taxon>
        <taxon>Pseudomonadota</taxon>
        <taxon>Gammaproteobacteria</taxon>
        <taxon>Moraxellales</taxon>
        <taxon>Moraxellaceae</taxon>
        <taxon>Acinetobacter</taxon>
    </lineage>
</organism>
<evidence type="ECO:0000313" key="2">
    <source>
        <dbReference type="EMBL" id="OUY08182.1"/>
    </source>
</evidence>
<dbReference type="AlphaFoldDB" id="A0A1Z9Z186"/>
<evidence type="ECO:0000313" key="3">
    <source>
        <dbReference type="Proteomes" id="UP000196536"/>
    </source>
</evidence>